<proteinExistence type="predicted"/>
<keyword evidence="4" id="KW-1185">Reference proteome</keyword>
<protein>
    <recommendedName>
        <fullName evidence="2">Ricin B lectin domain-containing protein</fullName>
    </recommendedName>
</protein>
<evidence type="ECO:0000313" key="3">
    <source>
        <dbReference type="EMBL" id="KAF8437915.1"/>
    </source>
</evidence>
<accession>A0AAD4BRZ6</accession>
<dbReference type="AlphaFoldDB" id="A0AAD4BRZ6"/>
<evidence type="ECO:0000313" key="4">
    <source>
        <dbReference type="Proteomes" id="UP001194468"/>
    </source>
</evidence>
<dbReference type="EMBL" id="WHUW01000017">
    <property type="protein sequence ID" value="KAF8437915.1"/>
    <property type="molecule type" value="Genomic_DNA"/>
</dbReference>
<name>A0AAD4BRZ6_BOLED</name>
<feature type="non-terminal residue" evidence="3">
    <location>
        <position position="187"/>
    </location>
</feature>
<keyword evidence="1" id="KW-0812">Transmembrane</keyword>
<dbReference type="Proteomes" id="UP001194468">
    <property type="component" value="Unassembled WGS sequence"/>
</dbReference>
<keyword evidence="1" id="KW-0472">Membrane</keyword>
<evidence type="ECO:0000256" key="1">
    <source>
        <dbReference type="SAM" id="Phobius"/>
    </source>
</evidence>
<organism evidence="3 4">
    <name type="scientific">Boletus edulis BED1</name>
    <dbReference type="NCBI Taxonomy" id="1328754"/>
    <lineage>
        <taxon>Eukaryota</taxon>
        <taxon>Fungi</taxon>
        <taxon>Dikarya</taxon>
        <taxon>Basidiomycota</taxon>
        <taxon>Agaricomycotina</taxon>
        <taxon>Agaricomycetes</taxon>
        <taxon>Agaricomycetidae</taxon>
        <taxon>Boletales</taxon>
        <taxon>Boletineae</taxon>
        <taxon>Boletaceae</taxon>
        <taxon>Boletoideae</taxon>
        <taxon>Boletus</taxon>
    </lineage>
</organism>
<gene>
    <name evidence="3" type="ORF">L210DRAFT_954465</name>
</gene>
<reference evidence="3" key="2">
    <citation type="journal article" date="2020" name="Nat. Commun.">
        <title>Large-scale genome sequencing of mycorrhizal fungi provides insights into the early evolution of symbiotic traits.</title>
        <authorList>
            <person name="Miyauchi S."/>
            <person name="Kiss E."/>
            <person name="Kuo A."/>
            <person name="Drula E."/>
            <person name="Kohler A."/>
            <person name="Sanchez-Garcia M."/>
            <person name="Morin E."/>
            <person name="Andreopoulos B."/>
            <person name="Barry K.W."/>
            <person name="Bonito G."/>
            <person name="Buee M."/>
            <person name="Carver A."/>
            <person name="Chen C."/>
            <person name="Cichocki N."/>
            <person name="Clum A."/>
            <person name="Culley D."/>
            <person name="Crous P.W."/>
            <person name="Fauchery L."/>
            <person name="Girlanda M."/>
            <person name="Hayes R.D."/>
            <person name="Keri Z."/>
            <person name="LaButti K."/>
            <person name="Lipzen A."/>
            <person name="Lombard V."/>
            <person name="Magnuson J."/>
            <person name="Maillard F."/>
            <person name="Murat C."/>
            <person name="Nolan M."/>
            <person name="Ohm R.A."/>
            <person name="Pangilinan J."/>
            <person name="Pereira M.F."/>
            <person name="Perotto S."/>
            <person name="Peter M."/>
            <person name="Pfister S."/>
            <person name="Riley R."/>
            <person name="Sitrit Y."/>
            <person name="Stielow J.B."/>
            <person name="Szollosi G."/>
            <person name="Zifcakova L."/>
            <person name="Stursova M."/>
            <person name="Spatafora J.W."/>
            <person name="Tedersoo L."/>
            <person name="Vaario L.M."/>
            <person name="Yamada A."/>
            <person name="Yan M."/>
            <person name="Wang P."/>
            <person name="Xu J."/>
            <person name="Bruns T."/>
            <person name="Baldrian P."/>
            <person name="Vilgalys R."/>
            <person name="Dunand C."/>
            <person name="Henrissat B."/>
            <person name="Grigoriev I.V."/>
            <person name="Hibbett D."/>
            <person name="Nagy L.G."/>
            <person name="Martin F.M."/>
        </authorList>
    </citation>
    <scope>NUCLEOTIDE SEQUENCE</scope>
    <source>
        <strain evidence="3">BED1</strain>
    </source>
</reference>
<sequence length="187" mass="20330">MSALPDGTYYLENDSVGGCLTLPDNQSPPQVSTCNFNSQQQWQIQASSNATYTVKNIAYNTYISPDQSSSALVQSSTPYGWYTILSAQNFIQVATNSTATLGWYDHDNTNGSTVILSSCCSANANYWLYINAKNLNTSSSTDSTHSSGRTWLVIGGIFIGVSVVLMVSLVFIVCRRKQQPKALRPVG</sequence>
<dbReference type="SUPFAM" id="SSF50370">
    <property type="entry name" value="Ricin B-like lectins"/>
    <property type="match status" value="1"/>
</dbReference>
<dbReference type="Pfam" id="PF14200">
    <property type="entry name" value="RicinB_lectin_2"/>
    <property type="match status" value="1"/>
</dbReference>
<evidence type="ECO:0000259" key="2">
    <source>
        <dbReference type="Pfam" id="PF14200"/>
    </source>
</evidence>
<reference evidence="3" key="1">
    <citation type="submission" date="2019-10" db="EMBL/GenBank/DDBJ databases">
        <authorList>
            <consortium name="DOE Joint Genome Institute"/>
            <person name="Kuo A."/>
            <person name="Miyauchi S."/>
            <person name="Kiss E."/>
            <person name="Drula E."/>
            <person name="Kohler A."/>
            <person name="Sanchez-Garcia M."/>
            <person name="Andreopoulos B."/>
            <person name="Barry K.W."/>
            <person name="Bonito G."/>
            <person name="Buee M."/>
            <person name="Carver A."/>
            <person name="Chen C."/>
            <person name="Cichocki N."/>
            <person name="Clum A."/>
            <person name="Culley D."/>
            <person name="Crous P.W."/>
            <person name="Fauchery L."/>
            <person name="Girlanda M."/>
            <person name="Hayes R."/>
            <person name="Keri Z."/>
            <person name="LaButti K."/>
            <person name="Lipzen A."/>
            <person name="Lombard V."/>
            <person name="Magnuson J."/>
            <person name="Maillard F."/>
            <person name="Morin E."/>
            <person name="Murat C."/>
            <person name="Nolan M."/>
            <person name="Ohm R."/>
            <person name="Pangilinan J."/>
            <person name="Pereira M."/>
            <person name="Perotto S."/>
            <person name="Peter M."/>
            <person name="Riley R."/>
            <person name="Sitrit Y."/>
            <person name="Stielow B."/>
            <person name="Szollosi G."/>
            <person name="Zifcakova L."/>
            <person name="Stursova M."/>
            <person name="Spatafora J.W."/>
            <person name="Tedersoo L."/>
            <person name="Vaario L.-M."/>
            <person name="Yamada A."/>
            <person name="Yan M."/>
            <person name="Wang P."/>
            <person name="Xu J."/>
            <person name="Bruns T."/>
            <person name="Baldrian P."/>
            <person name="Vilgalys R."/>
            <person name="Henrissat B."/>
            <person name="Grigoriev I.V."/>
            <person name="Hibbett D."/>
            <person name="Nagy L.G."/>
            <person name="Martin F.M."/>
        </authorList>
    </citation>
    <scope>NUCLEOTIDE SEQUENCE</scope>
    <source>
        <strain evidence="3">BED1</strain>
    </source>
</reference>
<comment type="caution">
    <text evidence="3">The sequence shown here is derived from an EMBL/GenBank/DDBJ whole genome shotgun (WGS) entry which is preliminary data.</text>
</comment>
<dbReference type="InterPro" id="IPR000772">
    <property type="entry name" value="Ricin_B_lectin"/>
</dbReference>
<keyword evidence="1" id="KW-1133">Transmembrane helix</keyword>
<feature type="transmembrane region" description="Helical" evidence="1">
    <location>
        <begin position="151"/>
        <end position="174"/>
    </location>
</feature>
<feature type="domain" description="Ricin B lectin" evidence="2">
    <location>
        <begin position="6"/>
        <end position="68"/>
    </location>
</feature>
<dbReference type="InterPro" id="IPR035992">
    <property type="entry name" value="Ricin_B-like_lectins"/>
</dbReference>
<dbReference type="Gene3D" id="2.80.10.50">
    <property type="match status" value="1"/>
</dbReference>